<dbReference type="Pfam" id="PF14016">
    <property type="entry name" value="DUF4232"/>
    <property type="match status" value="1"/>
</dbReference>
<organism evidence="3 4">
    <name type="scientific">Mycolicibacterium helvum</name>
    <dbReference type="NCBI Taxonomy" id="1534349"/>
    <lineage>
        <taxon>Bacteria</taxon>
        <taxon>Bacillati</taxon>
        <taxon>Actinomycetota</taxon>
        <taxon>Actinomycetes</taxon>
        <taxon>Mycobacteriales</taxon>
        <taxon>Mycobacteriaceae</taxon>
        <taxon>Mycolicibacterium</taxon>
    </lineage>
</organism>
<dbReference type="EMBL" id="AP022596">
    <property type="protein sequence ID" value="BBY67195.1"/>
    <property type="molecule type" value="Genomic_DNA"/>
</dbReference>
<name>A0A7I7TFP5_9MYCO</name>
<keyword evidence="1" id="KW-0732">Signal</keyword>
<evidence type="ECO:0000313" key="3">
    <source>
        <dbReference type="EMBL" id="BBY67195.1"/>
    </source>
</evidence>
<evidence type="ECO:0000313" key="4">
    <source>
        <dbReference type="Proteomes" id="UP000467148"/>
    </source>
</evidence>
<feature type="signal peptide" evidence="1">
    <location>
        <begin position="1"/>
        <end position="31"/>
    </location>
</feature>
<evidence type="ECO:0000256" key="1">
    <source>
        <dbReference type="SAM" id="SignalP"/>
    </source>
</evidence>
<protein>
    <recommendedName>
        <fullName evidence="2">DUF4232 domain-containing protein</fullName>
    </recommendedName>
</protein>
<dbReference type="Proteomes" id="UP000467148">
    <property type="component" value="Chromosome"/>
</dbReference>
<proteinExistence type="predicted"/>
<dbReference type="InterPro" id="IPR025326">
    <property type="entry name" value="DUF4232"/>
</dbReference>
<keyword evidence="4" id="KW-1185">Reference proteome</keyword>
<reference evidence="3 4" key="1">
    <citation type="journal article" date="2019" name="Emerg. Microbes Infect.">
        <title>Comprehensive subspecies identification of 175 nontuberculous mycobacteria species based on 7547 genomic profiles.</title>
        <authorList>
            <person name="Matsumoto Y."/>
            <person name="Kinjo T."/>
            <person name="Motooka D."/>
            <person name="Nabeya D."/>
            <person name="Jung N."/>
            <person name="Uechi K."/>
            <person name="Horii T."/>
            <person name="Iida T."/>
            <person name="Fujita J."/>
            <person name="Nakamura S."/>
        </authorList>
    </citation>
    <scope>NUCLEOTIDE SEQUENCE [LARGE SCALE GENOMIC DNA]</scope>
    <source>
        <strain evidence="3 4">JCM 30396</strain>
    </source>
</reference>
<evidence type="ECO:0000259" key="2">
    <source>
        <dbReference type="Pfam" id="PF14016"/>
    </source>
</evidence>
<dbReference type="AlphaFoldDB" id="A0A7I7TFP5"/>
<dbReference type="KEGG" id="mhev:MHEL_54380"/>
<feature type="chain" id="PRO_5029721587" description="DUF4232 domain-containing protein" evidence="1">
    <location>
        <begin position="32"/>
        <end position="173"/>
    </location>
</feature>
<gene>
    <name evidence="3" type="ORF">MHEL_54380</name>
</gene>
<feature type="domain" description="DUF4232" evidence="2">
    <location>
        <begin position="36"/>
        <end position="141"/>
    </location>
</feature>
<sequence length="173" mass="17731">MLMSSRFCVLSATVTTAVVLLIPIVATPTAAALPWCATDSISLSTSAPGSPGDATQIHFDVILTNTSPQPCALQGYPGVDLIGPDDPTWGPDYQLPQQAGDPQQVTLAPGAAAISRLTFLPDPNGWVPNTIAVTLPNAPGRLETSWVAGGIPVARQDAASHPGTYIGPLQPAG</sequence>
<accession>A0A7I7TFP5</accession>